<dbReference type="EMBL" id="CP068393">
    <property type="protein sequence ID" value="QUC67287.1"/>
    <property type="molecule type" value="Genomic_DNA"/>
</dbReference>
<dbReference type="Proteomes" id="UP000682782">
    <property type="component" value="Chromosome"/>
</dbReference>
<reference evidence="1" key="1">
    <citation type="submission" date="2021-01" db="EMBL/GenBank/DDBJ databases">
        <title>Complete genome sequence of Clostridiales bacterium R-7.</title>
        <authorList>
            <person name="Mahoney-Kurpe S.C."/>
            <person name="Palevich N."/>
            <person name="Koike S."/>
            <person name="Moon C.D."/>
            <person name="Attwood G.T."/>
        </authorList>
    </citation>
    <scope>NUCLEOTIDE SEQUENCE</scope>
    <source>
        <strain evidence="1">R-7</strain>
    </source>
</reference>
<accession>A0AC61MWT9</accession>
<keyword evidence="2" id="KW-1185">Reference proteome</keyword>
<gene>
    <name evidence="1" type="ORF">JYE49_00815</name>
</gene>
<evidence type="ECO:0000313" key="1">
    <source>
        <dbReference type="EMBL" id="QUC67287.1"/>
    </source>
</evidence>
<name>A0AC61MWT9_9FIRM</name>
<proteinExistence type="predicted"/>
<evidence type="ECO:0000313" key="2">
    <source>
        <dbReference type="Proteomes" id="UP000682782"/>
    </source>
</evidence>
<protein>
    <submittedName>
        <fullName evidence="1">Flippase-like domain-containing protein</fullName>
    </submittedName>
</protein>
<organism evidence="1 2">
    <name type="scientific">Aristaeella hokkaidonensis</name>
    <dbReference type="NCBI Taxonomy" id="3046382"/>
    <lineage>
        <taxon>Bacteria</taxon>
        <taxon>Bacillati</taxon>
        <taxon>Bacillota</taxon>
        <taxon>Clostridia</taxon>
        <taxon>Eubacteriales</taxon>
        <taxon>Aristaeellaceae</taxon>
        <taxon>Aristaeella</taxon>
    </lineage>
</organism>
<sequence length="349" mass="38733">MNENRQDRKKKHIWTALFVLINIAVIAATAVNEFSGTTPGTFQFGFTKRALFFLGCTGLCLVVLLFAETLKYLLMMKSLGEPVSFRTAFETAALGKYYDCITPSGAGGQPFQILWLHRHGYSDGASSAMTISAYITMQAGFILLALGVFITHRSVELDAIRYTAYFGLLLFSLIPCLLASFSFMPKTVKKIITAAIRLCGRLRLVKKPEESTEQVLGMLDSYHSSFSVIAKNKAMLCLLLFLSLVYRIALCSMPYFVLKMFGAPVSFLHIFASTIYIYATICLVPTPGNAGAAEGAFYLVFSAMRSDGVFWAMLIWRIFCYYSFIVIGAGIYGINAIRGRRNRGGKQDE</sequence>